<protein>
    <submittedName>
        <fullName evidence="1">Uncharacterized protein</fullName>
    </submittedName>
</protein>
<dbReference type="KEGG" id="eic:NT01EI_3415"/>
<reference evidence="1 2" key="2">
    <citation type="journal article" date="2012" name="J. Bacteriol.">
        <title>Genome Sequence of Edwardsiella ictaluri 93-146, a Strain Associated with a Natural Channel Catfish Outbreak of Enteric Septicemia of Catfish.</title>
        <authorList>
            <person name="Williams M.L."/>
            <person name="Gillaspy A.F."/>
            <person name="Dyer D.W."/>
            <person name="Thune R.L."/>
            <person name="Waldbieser G.C."/>
            <person name="Schuster S.C."/>
            <person name="Gipson J."/>
            <person name="Zaitshik J."/>
            <person name="Landry C."/>
            <person name="Banes M.M."/>
            <person name="Lawrence M.L."/>
        </authorList>
    </citation>
    <scope>NUCLEOTIDE SEQUENCE [LARGE SCALE GENOMIC DNA]</scope>
    <source>
        <strain evidence="1 2">93-146</strain>
    </source>
</reference>
<organism evidence="1 2">
    <name type="scientific">Edwardsiella ictaluri (strain 93-146)</name>
    <dbReference type="NCBI Taxonomy" id="634503"/>
    <lineage>
        <taxon>Bacteria</taxon>
        <taxon>Pseudomonadati</taxon>
        <taxon>Pseudomonadota</taxon>
        <taxon>Gammaproteobacteria</taxon>
        <taxon>Enterobacterales</taxon>
        <taxon>Hafniaceae</taxon>
        <taxon>Edwardsiella</taxon>
    </lineage>
</organism>
<dbReference type="HOGENOM" id="CLU_3269253_0_0_6"/>
<name>C5BBU5_EDWI9</name>
<dbReference type="EMBL" id="CP001600">
    <property type="protein sequence ID" value="ACR70552.1"/>
    <property type="molecule type" value="Genomic_DNA"/>
</dbReference>
<proteinExistence type="predicted"/>
<accession>C5BBU5</accession>
<dbReference type="AlphaFoldDB" id="C5BBU5"/>
<evidence type="ECO:0000313" key="1">
    <source>
        <dbReference type="EMBL" id="ACR70552.1"/>
    </source>
</evidence>
<gene>
    <name evidence="1" type="ordered locus">NT01EI_3415</name>
</gene>
<sequence>MALLLFVPLGESLFYLTVACIAVASACRRAPTARPFGCAVG</sequence>
<reference evidence="2" key="1">
    <citation type="submission" date="2009-03" db="EMBL/GenBank/DDBJ databases">
        <title>Complete genome sequence of Edwardsiella ictaluri 93-146.</title>
        <authorList>
            <person name="Williams M.L."/>
            <person name="Gillaspy A.F."/>
            <person name="Dyer D.W."/>
            <person name="Thune R.L."/>
            <person name="Waldbieser G.C."/>
            <person name="Schuster S.C."/>
            <person name="Gipson J."/>
            <person name="Zaitshik J."/>
            <person name="Landry C."/>
            <person name="Lawrence M.L."/>
        </authorList>
    </citation>
    <scope>NUCLEOTIDE SEQUENCE [LARGE SCALE GENOMIC DNA]</scope>
    <source>
        <strain evidence="2">93-146</strain>
    </source>
</reference>
<dbReference type="Proteomes" id="UP000001485">
    <property type="component" value="Chromosome"/>
</dbReference>
<evidence type="ECO:0000313" key="2">
    <source>
        <dbReference type="Proteomes" id="UP000001485"/>
    </source>
</evidence>